<sequence>MGRYTGPKNRLARREGVDLGLKTTGSSAHIQLLRRLKIKPGQHGQKGSRRKPSDYGIQLREKQKTKRMYGLLEKQFRKYFMIASREPRNTGEALLSLLERRLDNVIYRLNFAPTRAFARQMVTHGHVKIDGKKVNIPSFLVETDMIITIKQRMLENPTVKKLLEDKNTNILPWLEKKGPVGKISRLPKREDIQEDINEQLIIEFYSR</sequence>
<dbReference type="PANTHER" id="PTHR11831:SF4">
    <property type="entry name" value="SMALL RIBOSOMAL SUBUNIT PROTEIN US4M"/>
    <property type="match status" value="1"/>
</dbReference>
<dbReference type="STRING" id="1805209.AUJ73_00315"/>
<dbReference type="AlphaFoldDB" id="A0A1J4TX71"/>
<evidence type="ECO:0000259" key="9">
    <source>
        <dbReference type="SMART" id="SM00363"/>
    </source>
</evidence>
<dbReference type="GO" id="GO:0019843">
    <property type="term" value="F:rRNA binding"/>
    <property type="evidence" value="ECO:0007669"/>
    <property type="project" value="UniProtKB-UniRule"/>
</dbReference>
<dbReference type="PANTHER" id="PTHR11831">
    <property type="entry name" value="30S 40S RIBOSOMAL PROTEIN"/>
    <property type="match status" value="1"/>
</dbReference>
<comment type="function">
    <text evidence="7">With S5 and S12 plays an important role in translational accuracy.</text>
</comment>
<dbReference type="PROSITE" id="PS50889">
    <property type="entry name" value="S4"/>
    <property type="match status" value="1"/>
</dbReference>
<evidence type="ECO:0000256" key="8">
    <source>
        <dbReference type="RuleBase" id="RU003699"/>
    </source>
</evidence>
<dbReference type="InterPro" id="IPR036986">
    <property type="entry name" value="S4_RNA-bd_sf"/>
</dbReference>
<dbReference type="Proteomes" id="UP000183120">
    <property type="component" value="Unassembled WGS sequence"/>
</dbReference>
<dbReference type="SMART" id="SM00363">
    <property type="entry name" value="S4"/>
    <property type="match status" value="1"/>
</dbReference>
<dbReference type="GO" id="GO:0003735">
    <property type="term" value="F:structural constituent of ribosome"/>
    <property type="evidence" value="ECO:0007669"/>
    <property type="project" value="InterPro"/>
</dbReference>
<dbReference type="NCBIfam" id="TIGR01017">
    <property type="entry name" value="rpsD_bact"/>
    <property type="match status" value="1"/>
</dbReference>
<comment type="similarity">
    <text evidence="1 7 8">Belongs to the universal ribosomal protein uS4 family.</text>
</comment>
<dbReference type="SMART" id="SM01390">
    <property type="entry name" value="Ribosomal_S4"/>
    <property type="match status" value="1"/>
</dbReference>
<keyword evidence="4 7" id="KW-0689">Ribosomal protein</keyword>
<dbReference type="GO" id="GO:0006412">
    <property type="term" value="P:translation"/>
    <property type="evidence" value="ECO:0007669"/>
    <property type="project" value="UniProtKB-UniRule"/>
</dbReference>
<keyword evidence="2 7" id="KW-0699">rRNA-binding</keyword>
<evidence type="ECO:0000256" key="5">
    <source>
        <dbReference type="ARBA" id="ARBA00023274"/>
    </source>
</evidence>
<evidence type="ECO:0000256" key="4">
    <source>
        <dbReference type="ARBA" id="ARBA00022980"/>
    </source>
</evidence>
<dbReference type="InterPro" id="IPR005709">
    <property type="entry name" value="Ribosomal_uS4_bac-type"/>
</dbReference>
<evidence type="ECO:0000313" key="11">
    <source>
        <dbReference type="EMBL" id="OIO15603.1"/>
    </source>
</evidence>
<dbReference type="Pfam" id="PF00163">
    <property type="entry name" value="Ribosomal_S4"/>
    <property type="match status" value="1"/>
</dbReference>
<protein>
    <recommendedName>
        <fullName evidence="6 7">Small ribosomal subunit protein uS4</fullName>
    </recommendedName>
</protein>
<evidence type="ECO:0000256" key="7">
    <source>
        <dbReference type="HAMAP-Rule" id="MF_01306"/>
    </source>
</evidence>
<dbReference type="InterPro" id="IPR022801">
    <property type="entry name" value="Ribosomal_uS4"/>
</dbReference>
<evidence type="ECO:0000256" key="3">
    <source>
        <dbReference type="ARBA" id="ARBA00022884"/>
    </source>
</evidence>
<dbReference type="InterPro" id="IPR002942">
    <property type="entry name" value="S4_RNA-bd"/>
</dbReference>
<feature type="domain" description="RNA-binding S4" evidence="9">
    <location>
        <begin position="100"/>
        <end position="164"/>
    </location>
</feature>
<evidence type="ECO:0000256" key="6">
    <source>
        <dbReference type="ARBA" id="ARBA00035254"/>
    </source>
</evidence>
<organism evidence="11 12">
    <name type="scientific">Candidatus Gottesmanbacteria bacterium CG1_02_37_22</name>
    <dbReference type="NCBI Taxonomy" id="1805209"/>
    <lineage>
        <taxon>Bacteria</taxon>
        <taxon>Candidatus Gottesmaniibacteriota</taxon>
    </lineage>
</organism>
<dbReference type="Pfam" id="PF01479">
    <property type="entry name" value="S4"/>
    <property type="match status" value="1"/>
</dbReference>
<comment type="subunit">
    <text evidence="7">Part of the 30S ribosomal subunit. Contacts protein S5. The interaction surface between S4 and S5 is involved in control of translational fidelity.</text>
</comment>
<reference evidence="11 12" key="1">
    <citation type="journal article" date="2016" name="Environ. Microbiol.">
        <title>Genomic resolution of a cold subsurface aquifer community provides metabolic insights for novel microbes adapted to high CO concentrations.</title>
        <authorList>
            <person name="Probst A.J."/>
            <person name="Castelle C.J."/>
            <person name="Singh A."/>
            <person name="Brown C.T."/>
            <person name="Anantharaman K."/>
            <person name="Sharon I."/>
            <person name="Hug L.A."/>
            <person name="Burstein D."/>
            <person name="Emerson J.B."/>
            <person name="Thomas B.C."/>
            <person name="Banfield J.F."/>
        </authorList>
    </citation>
    <scope>NUCLEOTIDE SEQUENCE [LARGE SCALE GENOMIC DNA]</scope>
    <source>
        <strain evidence="11">CG1_02_37_22</strain>
    </source>
</reference>
<dbReference type="HAMAP" id="MF_01306_B">
    <property type="entry name" value="Ribosomal_uS4_B"/>
    <property type="match status" value="1"/>
</dbReference>
<comment type="function">
    <text evidence="7">One of the primary rRNA binding proteins, it binds directly to 16S rRNA where it nucleates assembly of the body of the 30S subunit.</text>
</comment>
<dbReference type="PROSITE" id="PS00632">
    <property type="entry name" value="RIBOSOMAL_S4"/>
    <property type="match status" value="1"/>
</dbReference>
<proteinExistence type="inferred from homology"/>
<dbReference type="Gene3D" id="3.10.290.10">
    <property type="entry name" value="RNA-binding S4 domain"/>
    <property type="match status" value="1"/>
</dbReference>
<dbReference type="InterPro" id="IPR018079">
    <property type="entry name" value="Ribosomal_uS4_CS"/>
</dbReference>
<dbReference type="InterPro" id="IPR001912">
    <property type="entry name" value="Ribosomal_uS4_N"/>
</dbReference>
<keyword evidence="5 7" id="KW-0687">Ribonucleoprotein</keyword>
<comment type="caution">
    <text evidence="11">The sequence shown here is derived from an EMBL/GenBank/DDBJ whole genome shotgun (WGS) entry which is preliminary data.</text>
</comment>
<evidence type="ECO:0000259" key="10">
    <source>
        <dbReference type="SMART" id="SM01390"/>
    </source>
</evidence>
<dbReference type="CDD" id="cd00165">
    <property type="entry name" value="S4"/>
    <property type="match status" value="1"/>
</dbReference>
<dbReference type="Gene3D" id="1.10.1050.10">
    <property type="entry name" value="Ribosomal Protein S4 Delta 41, Chain A, domain 1"/>
    <property type="match status" value="1"/>
</dbReference>
<dbReference type="FunFam" id="3.10.290.10:FF:000001">
    <property type="entry name" value="30S ribosomal protein S4"/>
    <property type="match status" value="1"/>
</dbReference>
<name>A0A1J4TX71_9BACT</name>
<dbReference type="GO" id="GO:0015935">
    <property type="term" value="C:small ribosomal subunit"/>
    <property type="evidence" value="ECO:0007669"/>
    <property type="project" value="InterPro"/>
</dbReference>
<gene>
    <name evidence="7" type="primary">rpsD</name>
    <name evidence="11" type="ORF">AUJ73_00315</name>
</gene>
<dbReference type="GO" id="GO:0042274">
    <property type="term" value="P:ribosomal small subunit biogenesis"/>
    <property type="evidence" value="ECO:0007669"/>
    <property type="project" value="TreeGrafter"/>
</dbReference>
<dbReference type="NCBIfam" id="NF003717">
    <property type="entry name" value="PRK05327.1"/>
    <property type="match status" value="1"/>
</dbReference>
<evidence type="ECO:0000256" key="2">
    <source>
        <dbReference type="ARBA" id="ARBA00022730"/>
    </source>
</evidence>
<accession>A0A1J4TX71</accession>
<evidence type="ECO:0000313" key="12">
    <source>
        <dbReference type="Proteomes" id="UP000183120"/>
    </source>
</evidence>
<dbReference type="SUPFAM" id="SSF55174">
    <property type="entry name" value="Alpha-L RNA-binding motif"/>
    <property type="match status" value="1"/>
</dbReference>
<evidence type="ECO:0000256" key="1">
    <source>
        <dbReference type="ARBA" id="ARBA00007465"/>
    </source>
</evidence>
<keyword evidence="3 7" id="KW-0694">RNA-binding</keyword>
<dbReference type="EMBL" id="MNUY01000005">
    <property type="protein sequence ID" value="OIO15603.1"/>
    <property type="molecule type" value="Genomic_DNA"/>
</dbReference>
<feature type="domain" description="Small ribosomal subunit protein uS4 N-terminal" evidence="10">
    <location>
        <begin position="3"/>
        <end position="99"/>
    </location>
</feature>